<dbReference type="Proteomes" id="UP001071230">
    <property type="component" value="Unassembled WGS sequence"/>
</dbReference>
<dbReference type="EMBL" id="LR746496">
    <property type="protein sequence ID" value="CAA7599821.1"/>
    <property type="molecule type" value="Genomic_DNA"/>
</dbReference>
<dbReference type="PANTHER" id="PTHR33992:SF1">
    <property type="entry name" value="RIBONUCLEASE P PROTEIN COMPONENT"/>
    <property type="match status" value="1"/>
</dbReference>
<organism evidence="9">
    <name type="scientific">Acididesulfobacillus acetoxydans</name>
    <dbReference type="NCBI Taxonomy" id="1561005"/>
    <lineage>
        <taxon>Bacteria</taxon>
        <taxon>Bacillati</taxon>
        <taxon>Bacillota</taxon>
        <taxon>Clostridia</taxon>
        <taxon>Eubacteriales</taxon>
        <taxon>Peptococcaceae</taxon>
        <taxon>Acididesulfobacillus</taxon>
    </lineage>
</organism>
<evidence type="ECO:0000313" key="10">
    <source>
        <dbReference type="EMBL" id="CEJ07387.1"/>
    </source>
</evidence>
<sequence length="113" mass="13389">MLQRKWRLRKKSEYKAVFGAKKSVASKYVVLYCGRGKQKYGFIASKKVGNAVQRNRAKRLMREVVRRHWRDLAEDRQVICIARPFLKGISYFEVERSMVHAMRKSGALKRERL</sequence>
<dbReference type="GO" id="GO:0004526">
    <property type="term" value="F:ribonuclease P activity"/>
    <property type="evidence" value="ECO:0007669"/>
    <property type="project" value="UniProtKB-UniRule"/>
</dbReference>
<keyword evidence="2 7" id="KW-0819">tRNA processing</keyword>
<proteinExistence type="inferred from homology"/>
<evidence type="ECO:0000313" key="11">
    <source>
        <dbReference type="Proteomes" id="UP001071230"/>
    </source>
</evidence>
<evidence type="ECO:0000256" key="1">
    <source>
        <dbReference type="ARBA" id="ARBA00002663"/>
    </source>
</evidence>
<evidence type="ECO:0000256" key="5">
    <source>
        <dbReference type="ARBA" id="ARBA00022801"/>
    </source>
</evidence>
<protein>
    <recommendedName>
        <fullName evidence="7 8">Ribonuclease P protein component</fullName>
        <shortName evidence="7">RNase P protein</shortName>
        <shortName evidence="7">RNaseP protein</shortName>
        <ecNumber evidence="7 8">3.1.26.5</ecNumber>
    </recommendedName>
    <alternativeName>
        <fullName evidence="7">Protein C5</fullName>
    </alternativeName>
</protein>
<dbReference type="KEGG" id="aacx:DEACI_0450"/>
<comment type="catalytic activity">
    <reaction evidence="7">
        <text>Endonucleolytic cleavage of RNA, removing 5'-extranucleotides from tRNA precursor.</text>
        <dbReference type="EC" id="3.1.26.5"/>
    </reaction>
</comment>
<dbReference type="InterPro" id="IPR020539">
    <property type="entry name" value="RNase_P_CS"/>
</dbReference>
<evidence type="ECO:0000256" key="2">
    <source>
        <dbReference type="ARBA" id="ARBA00022694"/>
    </source>
</evidence>
<dbReference type="EC" id="3.1.26.5" evidence="7 8"/>
<dbReference type="InterPro" id="IPR020568">
    <property type="entry name" value="Ribosomal_Su5_D2-typ_SF"/>
</dbReference>
<dbReference type="Pfam" id="PF00825">
    <property type="entry name" value="Ribonuclease_P"/>
    <property type="match status" value="1"/>
</dbReference>
<dbReference type="InterPro" id="IPR014721">
    <property type="entry name" value="Ribsml_uS5_D2-typ_fold_subgr"/>
</dbReference>
<keyword evidence="3 7" id="KW-0540">Nuclease</keyword>
<accession>A0A8S0WVS2</accession>
<dbReference type="AlphaFoldDB" id="A0A8S0WVS2"/>
<dbReference type="GO" id="GO:0000049">
    <property type="term" value="F:tRNA binding"/>
    <property type="evidence" value="ECO:0007669"/>
    <property type="project" value="UniProtKB-UniRule"/>
</dbReference>
<dbReference type="PROSITE" id="PS00648">
    <property type="entry name" value="RIBONUCLEASE_P"/>
    <property type="match status" value="1"/>
</dbReference>
<dbReference type="GO" id="GO:0001682">
    <property type="term" value="P:tRNA 5'-leader removal"/>
    <property type="evidence" value="ECO:0007669"/>
    <property type="project" value="UniProtKB-UniRule"/>
</dbReference>
<name>A0A8S0WVS2_9FIRM</name>
<gene>
    <name evidence="7" type="primary">rnpA</name>
    <name evidence="9" type="ORF">DEACI_0450</name>
    <name evidence="10" type="ORF">DEACI_1850</name>
</gene>
<keyword evidence="5 7" id="KW-0378">Hydrolase</keyword>
<evidence type="ECO:0000256" key="7">
    <source>
        <dbReference type="HAMAP-Rule" id="MF_00227"/>
    </source>
</evidence>
<keyword evidence="4 7" id="KW-0255">Endonuclease</keyword>
<evidence type="ECO:0000256" key="3">
    <source>
        <dbReference type="ARBA" id="ARBA00022722"/>
    </source>
</evidence>
<dbReference type="Gene3D" id="3.30.230.10">
    <property type="match status" value="1"/>
</dbReference>
<dbReference type="Proteomes" id="UP000836597">
    <property type="component" value="Chromosome"/>
</dbReference>
<dbReference type="InterPro" id="IPR000100">
    <property type="entry name" value="RNase_P"/>
</dbReference>
<reference evidence="10" key="1">
    <citation type="submission" date="2014-11" db="EMBL/GenBank/DDBJ databases">
        <authorList>
            <person name="Hornung B.V."/>
        </authorList>
    </citation>
    <scope>NUCLEOTIDE SEQUENCE</scope>
    <source>
        <strain evidence="10">INE</strain>
    </source>
</reference>
<keyword evidence="6 7" id="KW-0694">RNA-binding</keyword>
<evidence type="ECO:0000313" key="9">
    <source>
        <dbReference type="EMBL" id="CAA7599821.1"/>
    </source>
</evidence>
<evidence type="ECO:0000256" key="8">
    <source>
        <dbReference type="NCBIfam" id="TIGR00188"/>
    </source>
</evidence>
<comment type="similarity">
    <text evidence="7">Belongs to the RnpA family.</text>
</comment>
<evidence type="ECO:0000256" key="6">
    <source>
        <dbReference type="ARBA" id="ARBA00022884"/>
    </source>
</evidence>
<dbReference type="EMBL" id="CDGJ01000052">
    <property type="protein sequence ID" value="CEJ07387.1"/>
    <property type="molecule type" value="Genomic_DNA"/>
</dbReference>
<dbReference type="SUPFAM" id="SSF54211">
    <property type="entry name" value="Ribosomal protein S5 domain 2-like"/>
    <property type="match status" value="1"/>
</dbReference>
<reference evidence="9" key="2">
    <citation type="submission" date="2020-01" db="EMBL/GenBank/DDBJ databases">
        <authorList>
            <person name="Hornung B."/>
        </authorList>
    </citation>
    <scope>NUCLEOTIDE SEQUENCE</scope>
    <source>
        <strain evidence="9">PacBioINE</strain>
    </source>
</reference>
<comment type="subunit">
    <text evidence="7">Consists of a catalytic RNA component (M1 or rnpB) and a protein subunit.</text>
</comment>
<comment type="function">
    <text evidence="1 7">RNaseP catalyzes the removal of the 5'-leader sequence from pre-tRNA to produce the mature 5'-terminus. It can also cleave other RNA substrates such as 4.5S RNA. The protein component plays an auxiliary but essential role in vivo by binding to the 5'-leader sequence and broadening the substrate specificity of the ribozyme.</text>
</comment>
<dbReference type="NCBIfam" id="TIGR00188">
    <property type="entry name" value="rnpA"/>
    <property type="match status" value="1"/>
</dbReference>
<evidence type="ECO:0000256" key="4">
    <source>
        <dbReference type="ARBA" id="ARBA00022759"/>
    </source>
</evidence>
<keyword evidence="11" id="KW-1185">Reference proteome</keyword>
<dbReference type="HAMAP" id="MF_00227">
    <property type="entry name" value="RNase_P"/>
    <property type="match status" value="1"/>
</dbReference>
<dbReference type="GO" id="GO:0042781">
    <property type="term" value="F:3'-tRNA processing endoribonuclease activity"/>
    <property type="evidence" value="ECO:0007669"/>
    <property type="project" value="TreeGrafter"/>
</dbReference>
<dbReference type="GO" id="GO:0030677">
    <property type="term" value="C:ribonuclease P complex"/>
    <property type="evidence" value="ECO:0007669"/>
    <property type="project" value="TreeGrafter"/>
</dbReference>
<dbReference type="RefSeq" id="WP_240983580.1">
    <property type="nucleotide sequence ID" value="NZ_CDGJ01000052.1"/>
</dbReference>
<dbReference type="PANTHER" id="PTHR33992">
    <property type="entry name" value="RIBONUCLEASE P PROTEIN COMPONENT"/>
    <property type="match status" value="1"/>
</dbReference>